<dbReference type="InterPro" id="IPR043128">
    <property type="entry name" value="Rev_trsase/Diguanyl_cyclase"/>
</dbReference>
<organism evidence="1">
    <name type="scientific">Tanacetum cinerariifolium</name>
    <name type="common">Dalmatian daisy</name>
    <name type="synonym">Chrysanthemum cinerariifolium</name>
    <dbReference type="NCBI Taxonomy" id="118510"/>
    <lineage>
        <taxon>Eukaryota</taxon>
        <taxon>Viridiplantae</taxon>
        <taxon>Streptophyta</taxon>
        <taxon>Embryophyta</taxon>
        <taxon>Tracheophyta</taxon>
        <taxon>Spermatophyta</taxon>
        <taxon>Magnoliopsida</taxon>
        <taxon>eudicotyledons</taxon>
        <taxon>Gunneridae</taxon>
        <taxon>Pentapetalae</taxon>
        <taxon>asterids</taxon>
        <taxon>campanulids</taxon>
        <taxon>Asterales</taxon>
        <taxon>Asteraceae</taxon>
        <taxon>Asteroideae</taxon>
        <taxon>Anthemideae</taxon>
        <taxon>Anthemidinae</taxon>
        <taxon>Tanacetum</taxon>
    </lineage>
</organism>
<sequence length="436" mass="50254">MSMPTQWERMGTPTQCDMLCDTFMVSLVAYSASYSKPEWEIMVVIKASIIVCIKPMTLTNIIVDVLSIIFRHSLLLTSICCDDAYPVMPRDSTLAGCDRLYRRFLMVVLLIVSTDESLRSSVVQGGSRGSFEFGVGTAEEGVVVYLVSKYEFWLQEVHFLRYVVNRLAGYYRRFITDFSKIAKPLTSLKQKNRNEIRYHPRKSNVVAEALSRKERVKPRRVENTTAEMLRGLDQLMERKEDGEDYKMEKLARLYIDKIVAEHEVPMSIISNRDGRFTSRVLEILQKALGTRLDMMSISYHPQTDEQSERTIQTLEDMLRASPVLWAEIRESKLIGLELVQDKGKAQSADANLHVHLEEIKVDKTLRFVEEPVEIINREVKSLKRVRLLSEIVILIWDQMSTPTQWERMGTPTQCDMMCDTFLVSLVTYSASYSKPE</sequence>
<dbReference type="InterPro" id="IPR036397">
    <property type="entry name" value="RNaseH_sf"/>
</dbReference>
<comment type="caution">
    <text evidence="1">The sequence shown here is derived from an EMBL/GenBank/DDBJ whole genome shotgun (WGS) entry which is preliminary data.</text>
</comment>
<keyword evidence="1" id="KW-0548">Nucleotidyltransferase</keyword>
<dbReference type="GO" id="GO:0003676">
    <property type="term" value="F:nucleic acid binding"/>
    <property type="evidence" value="ECO:0007669"/>
    <property type="project" value="InterPro"/>
</dbReference>
<dbReference type="EMBL" id="BKCJ010010651">
    <property type="protein sequence ID" value="GEU92538.1"/>
    <property type="molecule type" value="Genomic_DNA"/>
</dbReference>
<dbReference type="SUPFAM" id="SSF53098">
    <property type="entry name" value="Ribonuclease H-like"/>
    <property type="match status" value="1"/>
</dbReference>
<dbReference type="PANTHER" id="PTHR34072">
    <property type="entry name" value="ENZYMATIC POLYPROTEIN-RELATED"/>
    <property type="match status" value="1"/>
</dbReference>
<accession>A0A6L2P1Z2</accession>
<dbReference type="InterPro" id="IPR043502">
    <property type="entry name" value="DNA/RNA_pol_sf"/>
</dbReference>
<dbReference type="Gene3D" id="3.30.70.270">
    <property type="match status" value="1"/>
</dbReference>
<keyword evidence="1" id="KW-0808">Transferase</keyword>
<proteinExistence type="predicted"/>
<dbReference type="GO" id="GO:0003964">
    <property type="term" value="F:RNA-directed DNA polymerase activity"/>
    <property type="evidence" value="ECO:0007669"/>
    <property type="project" value="UniProtKB-KW"/>
</dbReference>
<dbReference type="SUPFAM" id="SSF56672">
    <property type="entry name" value="DNA/RNA polymerases"/>
    <property type="match status" value="1"/>
</dbReference>
<dbReference type="PANTHER" id="PTHR34072:SF52">
    <property type="entry name" value="RIBONUCLEASE H"/>
    <property type="match status" value="1"/>
</dbReference>
<dbReference type="AlphaFoldDB" id="A0A6L2P1Z2"/>
<evidence type="ECO:0000313" key="1">
    <source>
        <dbReference type="EMBL" id="GEU92538.1"/>
    </source>
</evidence>
<reference evidence="1" key="1">
    <citation type="journal article" date="2019" name="Sci. Rep.">
        <title>Draft genome of Tanacetum cinerariifolium, the natural source of mosquito coil.</title>
        <authorList>
            <person name="Yamashiro T."/>
            <person name="Shiraishi A."/>
            <person name="Satake H."/>
            <person name="Nakayama K."/>
        </authorList>
    </citation>
    <scope>NUCLEOTIDE SEQUENCE</scope>
</reference>
<gene>
    <name evidence="1" type="ORF">Tci_064516</name>
</gene>
<protein>
    <submittedName>
        <fullName evidence="1">Reverse transcriptase domain-containing protein</fullName>
    </submittedName>
</protein>
<dbReference type="InterPro" id="IPR012337">
    <property type="entry name" value="RNaseH-like_sf"/>
</dbReference>
<name>A0A6L2P1Z2_TANCI</name>
<keyword evidence="1" id="KW-0695">RNA-directed DNA polymerase</keyword>
<dbReference type="Gene3D" id="3.30.420.10">
    <property type="entry name" value="Ribonuclease H-like superfamily/Ribonuclease H"/>
    <property type="match status" value="1"/>
</dbReference>